<name>A0A392UY55_9FABA</name>
<accession>A0A392UY55</accession>
<dbReference type="AlphaFoldDB" id="A0A392UY55"/>
<reference evidence="1 2" key="1">
    <citation type="journal article" date="2018" name="Front. Plant Sci.">
        <title>Red Clover (Trifolium pratense) and Zigzag Clover (T. medium) - A Picture of Genomic Similarities and Differences.</title>
        <authorList>
            <person name="Dluhosova J."/>
            <person name="Istvanek J."/>
            <person name="Nedelnik J."/>
            <person name="Repkova J."/>
        </authorList>
    </citation>
    <scope>NUCLEOTIDE SEQUENCE [LARGE SCALE GENOMIC DNA]</scope>
    <source>
        <strain evidence="2">cv. 10/8</strain>
        <tissue evidence="1">Leaf</tissue>
    </source>
</reference>
<keyword evidence="2" id="KW-1185">Reference proteome</keyword>
<organism evidence="1 2">
    <name type="scientific">Trifolium medium</name>
    <dbReference type="NCBI Taxonomy" id="97028"/>
    <lineage>
        <taxon>Eukaryota</taxon>
        <taxon>Viridiplantae</taxon>
        <taxon>Streptophyta</taxon>
        <taxon>Embryophyta</taxon>
        <taxon>Tracheophyta</taxon>
        <taxon>Spermatophyta</taxon>
        <taxon>Magnoliopsida</taxon>
        <taxon>eudicotyledons</taxon>
        <taxon>Gunneridae</taxon>
        <taxon>Pentapetalae</taxon>
        <taxon>rosids</taxon>
        <taxon>fabids</taxon>
        <taxon>Fabales</taxon>
        <taxon>Fabaceae</taxon>
        <taxon>Papilionoideae</taxon>
        <taxon>50 kb inversion clade</taxon>
        <taxon>NPAAA clade</taxon>
        <taxon>Hologalegina</taxon>
        <taxon>IRL clade</taxon>
        <taxon>Trifolieae</taxon>
        <taxon>Trifolium</taxon>
    </lineage>
</organism>
<dbReference type="Proteomes" id="UP000265520">
    <property type="component" value="Unassembled WGS sequence"/>
</dbReference>
<sequence>MTQMVLNNRLRGLKGSLELCDVWMSIEFYWDVTFSMRKLTIGGGTRSR</sequence>
<comment type="caution">
    <text evidence="1">The sequence shown here is derived from an EMBL/GenBank/DDBJ whole genome shotgun (WGS) entry which is preliminary data.</text>
</comment>
<proteinExistence type="predicted"/>
<feature type="non-terminal residue" evidence="1">
    <location>
        <position position="48"/>
    </location>
</feature>
<evidence type="ECO:0000313" key="2">
    <source>
        <dbReference type="Proteomes" id="UP000265520"/>
    </source>
</evidence>
<dbReference type="EMBL" id="LXQA010984151">
    <property type="protein sequence ID" value="MCI79919.1"/>
    <property type="molecule type" value="Genomic_DNA"/>
</dbReference>
<protein>
    <submittedName>
        <fullName evidence="1">Uncharacterized protein</fullName>
    </submittedName>
</protein>
<evidence type="ECO:0000313" key="1">
    <source>
        <dbReference type="EMBL" id="MCI79919.1"/>
    </source>
</evidence>